<name>A0A0H3ATR7_RICRS</name>
<organism evidence="1 2">
    <name type="scientific">Rickettsia rickettsii (strain Sheila Smith)</name>
    <dbReference type="NCBI Taxonomy" id="392021"/>
    <lineage>
        <taxon>Bacteria</taxon>
        <taxon>Pseudomonadati</taxon>
        <taxon>Pseudomonadota</taxon>
        <taxon>Alphaproteobacteria</taxon>
        <taxon>Rickettsiales</taxon>
        <taxon>Rickettsiaceae</taxon>
        <taxon>Rickettsieae</taxon>
        <taxon>Rickettsia</taxon>
        <taxon>spotted fever group</taxon>
    </lineage>
</organism>
<proteinExistence type="predicted"/>
<evidence type="ECO:0000313" key="1">
    <source>
        <dbReference type="EMBL" id="ABV75869.1"/>
    </source>
</evidence>
<evidence type="ECO:0000313" key="2">
    <source>
        <dbReference type="Proteomes" id="UP000006832"/>
    </source>
</evidence>
<accession>A0A0H3ATR7</accession>
<gene>
    <name evidence="1" type="ordered locus">A1G_01475</name>
</gene>
<dbReference type="EMBL" id="CP000848">
    <property type="protein sequence ID" value="ABV75869.1"/>
    <property type="molecule type" value="Genomic_DNA"/>
</dbReference>
<dbReference type="HOGENOM" id="CLU_3172654_0_0_5"/>
<dbReference type="AlphaFoldDB" id="A0A0H3ATR7"/>
<sequence>MNGDITLTPNLGIRYGHSKDNTYQESDVVGIQHLSIGSKSSIYRAVF</sequence>
<dbReference type="KEGG" id="rri:A1G_01475"/>
<reference evidence="2" key="1">
    <citation type="submission" date="2007-09" db="EMBL/GenBank/DDBJ databases">
        <title>Complete genome sequence of Rickettsia rickettsii.</title>
        <authorList>
            <person name="Madan A."/>
            <person name="Fahey J."/>
            <person name="Helton E."/>
            <person name="Ketteman M."/>
            <person name="Madan A."/>
            <person name="Rodrigues S."/>
            <person name="Sanchez A."/>
            <person name="Dasch G."/>
            <person name="Eremeeva M."/>
        </authorList>
    </citation>
    <scope>NUCLEOTIDE SEQUENCE [LARGE SCALE GENOMIC DNA]</scope>
    <source>
        <strain evidence="2">Sheila Smith</strain>
    </source>
</reference>
<protein>
    <submittedName>
        <fullName evidence="1">Cell surface antigen-like protein Sca8</fullName>
    </submittedName>
</protein>
<dbReference type="Proteomes" id="UP000006832">
    <property type="component" value="Chromosome"/>
</dbReference>